<comment type="caution">
    <text evidence="2">The sequence shown here is derived from an EMBL/GenBank/DDBJ whole genome shotgun (WGS) entry which is preliminary data.</text>
</comment>
<accession>A0A8H2WZM0</accession>
<name>A0A8H2WZM0_9AGAM</name>
<dbReference type="EMBL" id="CAJMWS010000314">
    <property type="protein sequence ID" value="CAE6413347.1"/>
    <property type="molecule type" value="Genomic_DNA"/>
</dbReference>
<reference evidence="2" key="1">
    <citation type="submission" date="2021-01" db="EMBL/GenBank/DDBJ databases">
        <authorList>
            <person name="Kaushik A."/>
        </authorList>
    </citation>
    <scope>NUCLEOTIDE SEQUENCE</scope>
    <source>
        <strain evidence="2">AG1-1C</strain>
    </source>
</reference>
<dbReference type="Proteomes" id="UP000663846">
    <property type="component" value="Unassembled WGS sequence"/>
</dbReference>
<evidence type="ECO:0000313" key="3">
    <source>
        <dbReference type="Proteomes" id="UP000663846"/>
    </source>
</evidence>
<gene>
    <name evidence="2" type="ORF">RDB_LOCUS72075</name>
</gene>
<protein>
    <submittedName>
        <fullName evidence="2">Uncharacterized protein</fullName>
    </submittedName>
</protein>
<evidence type="ECO:0000313" key="2">
    <source>
        <dbReference type="EMBL" id="CAE6413347.1"/>
    </source>
</evidence>
<organism evidence="2 3">
    <name type="scientific">Rhizoctonia solani</name>
    <dbReference type="NCBI Taxonomy" id="456999"/>
    <lineage>
        <taxon>Eukaryota</taxon>
        <taxon>Fungi</taxon>
        <taxon>Dikarya</taxon>
        <taxon>Basidiomycota</taxon>
        <taxon>Agaricomycotina</taxon>
        <taxon>Agaricomycetes</taxon>
        <taxon>Cantharellales</taxon>
        <taxon>Ceratobasidiaceae</taxon>
        <taxon>Rhizoctonia</taxon>
    </lineage>
</organism>
<feature type="region of interest" description="Disordered" evidence="1">
    <location>
        <begin position="1"/>
        <end position="30"/>
    </location>
</feature>
<sequence>MDETETSIAAQTQGSHQASREGFFNRDEEQSTRQTLLTSPFFNDGGSNTILSIEDEYLNQIYYEMIDKGLHGKVVVSEGSAAGSISSPDLLNTLDRSSHISHCHHGQPPADRGYWPHKVLWIVCKERLRLLTPAVASSRLTDLAIGNGREKQRRNMGD</sequence>
<evidence type="ECO:0000256" key="1">
    <source>
        <dbReference type="SAM" id="MobiDB-lite"/>
    </source>
</evidence>
<proteinExistence type="predicted"/>
<dbReference type="AlphaFoldDB" id="A0A8H2WZM0"/>
<feature type="compositionally biased region" description="Polar residues" evidence="1">
    <location>
        <begin position="1"/>
        <end position="17"/>
    </location>
</feature>